<reference evidence="1" key="1">
    <citation type="submission" date="2024-05" db="EMBL/GenBank/DDBJ databases">
        <title>Planctomycetes of the genus Singulisphaera possess chitinolytic capabilities.</title>
        <authorList>
            <person name="Ivanova A."/>
        </authorList>
    </citation>
    <scope>NUCLEOTIDE SEQUENCE</scope>
    <source>
        <strain evidence="1">Ch08T</strain>
    </source>
</reference>
<protein>
    <recommendedName>
        <fullName evidence="2">Secreted protein</fullName>
    </recommendedName>
</protein>
<gene>
    <name evidence="1" type="ORF">V5E97_20305</name>
</gene>
<dbReference type="EMBL" id="CP155447">
    <property type="protein sequence ID" value="XBH00699.1"/>
    <property type="molecule type" value="Genomic_DNA"/>
</dbReference>
<sequence>MRLIAFFAHHNIFVGFIEIVSRVHGQVKKHQPNQDQVDAWIGNPTPKRLHRGPPFIDRTIRRSAVEVNKHGANKTQMPYQYESIEK</sequence>
<name>A0AAU7C6T6_9BACT</name>
<accession>A0AAU7C6T6</accession>
<evidence type="ECO:0008006" key="2">
    <source>
        <dbReference type="Google" id="ProtNLM"/>
    </source>
</evidence>
<evidence type="ECO:0000313" key="1">
    <source>
        <dbReference type="EMBL" id="XBH00699.1"/>
    </source>
</evidence>
<dbReference type="RefSeq" id="WP_406693369.1">
    <property type="nucleotide sequence ID" value="NZ_CP155447.1"/>
</dbReference>
<organism evidence="1">
    <name type="scientific">Singulisphaera sp. Ch08</name>
    <dbReference type="NCBI Taxonomy" id="3120278"/>
    <lineage>
        <taxon>Bacteria</taxon>
        <taxon>Pseudomonadati</taxon>
        <taxon>Planctomycetota</taxon>
        <taxon>Planctomycetia</taxon>
        <taxon>Isosphaerales</taxon>
        <taxon>Isosphaeraceae</taxon>
        <taxon>Singulisphaera</taxon>
    </lineage>
</organism>
<proteinExistence type="predicted"/>
<dbReference type="AlphaFoldDB" id="A0AAU7C6T6"/>